<dbReference type="Pfam" id="PF13581">
    <property type="entry name" value="HATPase_c_2"/>
    <property type="match status" value="1"/>
</dbReference>
<evidence type="ECO:0000259" key="3">
    <source>
        <dbReference type="PROSITE" id="PS51746"/>
    </source>
</evidence>
<keyword evidence="5" id="KW-1185">Reference proteome</keyword>
<evidence type="ECO:0000313" key="5">
    <source>
        <dbReference type="Proteomes" id="UP000597656"/>
    </source>
</evidence>
<dbReference type="Gene3D" id="3.30.565.10">
    <property type="entry name" value="Histidine kinase-like ATPase, C-terminal domain"/>
    <property type="match status" value="1"/>
</dbReference>
<dbReference type="Gene3D" id="3.30.450.20">
    <property type="entry name" value="PAS domain"/>
    <property type="match status" value="1"/>
</dbReference>
<dbReference type="EMBL" id="BMNC01000004">
    <property type="protein sequence ID" value="GGM92975.1"/>
    <property type="molecule type" value="Genomic_DNA"/>
</dbReference>
<evidence type="ECO:0008006" key="6">
    <source>
        <dbReference type="Google" id="ProtNLM"/>
    </source>
</evidence>
<organism evidence="4 5">
    <name type="scientific">Lentzea pudingi</name>
    <dbReference type="NCBI Taxonomy" id="1789439"/>
    <lineage>
        <taxon>Bacteria</taxon>
        <taxon>Bacillati</taxon>
        <taxon>Actinomycetota</taxon>
        <taxon>Actinomycetes</taxon>
        <taxon>Pseudonocardiales</taxon>
        <taxon>Pseudonocardiaceae</taxon>
        <taxon>Lentzea</taxon>
    </lineage>
</organism>
<feature type="domain" description="STAS" evidence="2">
    <location>
        <begin position="546"/>
        <end position="609"/>
    </location>
</feature>
<dbReference type="PROSITE" id="PS50801">
    <property type="entry name" value="STAS"/>
    <property type="match status" value="1"/>
</dbReference>
<dbReference type="Pfam" id="PF07228">
    <property type="entry name" value="SpoIIE"/>
    <property type="match status" value="1"/>
</dbReference>
<dbReference type="CDD" id="cd07043">
    <property type="entry name" value="STAS_anti-anti-sigma_factors"/>
    <property type="match status" value="1"/>
</dbReference>
<dbReference type="Pfam" id="PF08448">
    <property type="entry name" value="PAS_4"/>
    <property type="match status" value="1"/>
</dbReference>
<evidence type="ECO:0000256" key="1">
    <source>
        <dbReference type="ARBA" id="ARBA00022801"/>
    </source>
</evidence>
<sequence length="644" mass="68631">MGPESRRDDATHLRRVGDPHVVRDRFDESSPALAAWEGPEQRLVAANEAFRRFAGVSEPVGLAARELLPGLEGRRVQAGIDRVYVTGEPHTVGEWGVQVDRAAGRPVEAFVDLVMEPYFHDDGAVRGVSAYAVDVTEQVRDRRGRGVAELQAALLPTSLPVLPQARIAARYLAGEHGPTAGGDWFDAIPLKDGAVVLAVGDVAGSGVTASAAMGQLRTVLAFLLHTNDDLLSALEQTNSFAAGHRALHAATLAVVKLDPRTGELSYSSCGHPPPLVVRADGTTEFLSGPTSGPLGVGRSPALSTARLAPDDLVLLYSDGLVERPGRTPGEAAVELATLAADAAMNRVLPHTETDQAVERVCRLTIDLLTRTGYRDDVTTLAVQRLAEPVPPLSVRFASTLSNLALARREIRDWLAGVNAGRRDREVLEFAVGEATTNTAEHAYPPGRQGTVLITAQLTPDGICELRVGDEGRWRAADPGSTDRGRGLMLCQQLVDEVTVTHPPQRAGEPPGARGTTVTFRHRIRQPPMLASGTSPDASHEEPSPAFRVETVEGPDTAVVRVHGPVDAMTSTEFARHLFLASRGGVLPLTVDLSEVSHLLSAGVRILYDLAGQLAAHHHEPVLIAHRGSPAAFVLDLVDLPWSPA</sequence>
<dbReference type="InterPro" id="IPR001932">
    <property type="entry name" value="PPM-type_phosphatase-like_dom"/>
</dbReference>
<dbReference type="SUPFAM" id="SSF52091">
    <property type="entry name" value="SpoIIaa-like"/>
    <property type="match status" value="1"/>
</dbReference>
<protein>
    <recommendedName>
        <fullName evidence="6">Serine phosphatase RsbU, regulator of sigma subunit</fullName>
    </recommendedName>
</protein>
<dbReference type="SUPFAM" id="SSF55874">
    <property type="entry name" value="ATPase domain of HSP90 chaperone/DNA topoisomerase II/histidine kinase"/>
    <property type="match status" value="1"/>
</dbReference>
<dbReference type="RefSeq" id="WP_189155615.1">
    <property type="nucleotide sequence ID" value="NZ_BMNC01000004.1"/>
</dbReference>
<dbReference type="Gene3D" id="3.30.750.24">
    <property type="entry name" value="STAS domain"/>
    <property type="match status" value="1"/>
</dbReference>
<dbReference type="Proteomes" id="UP000597656">
    <property type="component" value="Unassembled WGS sequence"/>
</dbReference>
<evidence type="ECO:0000313" key="4">
    <source>
        <dbReference type="EMBL" id="GGM92975.1"/>
    </source>
</evidence>
<dbReference type="InterPro" id="IPR013656">
    <property type="entry name" value="PAS_4"/>
</dbReference>
<dbReference type="Gene3D" id="3.60.40.10">
    <property type="entry name" value="PPM-type phosphatase domain"/>
    <property type="match status" value="1"/>
</dbReference>
<dbReference type="InterPro" id="IPR036890">
    <property type="entry name" value="HATPase_C_sf"/>
</dbReference>
<dbReference type="PROSITE" id="PS51746">
    <property type="entry name" value="PPM_2"/>
    <property type="match status" value="1"/>
</dbReference>
<dbReference type="InterPro" id="IPR036513">
    <property type="entry name" value="STAS_dom_sf"/>
</dbReference>
<dbReference type="PANTHER" id="PTHR43156:SF2">
    <property type="entry name" value="STAGE II SPORULATION PROTEIN E"/>
    <property type="match status" value="1"/>
</dbReference>
<feature type="domain" description="PPM-type phosphatase" evidence="3">
    <location>
        <begin position="166"/>
        <end position="384"/>
    </location>
</feature>
<gene>
    <name evidence="4" type="ORF">GCM10011609_33060</name>
</gene>
<dbReference type="InterPro" id="IPR052016">
    <property type="entry name" value="Bact_Sigma-Reg"/>
</dbReference>
<dbReference type="SUPFAM" id="SSF81606">
    <property type="entry name" value="PP2C-like"/>
    <property type="match status" value="1"/>
</dbReference>
<dbReference type="InterPro" id="IPR002645">
    <property type="entry name" value="STAS_dom"/>
</dbReference>
<dbReference type="SMART" id="SM00331">
    <property type="entry name" value="PP2C_SIG"/>
    <property type="match status" value="1"/>
</dbReference>
<dbReference type="InterPro" id="IPR003594">
    <property type="entry name" value="HATPase_dom"/>
</dbReference>
<evidence type="ECO:0000259" key="2">
    <source>
        <dbReference type="PROSITE" id="PS50801"/>
    </source>
</evidence>
<dbReference type="InterPro" id="IPR035965">
    <property type="entry name" value="PAS-like_dom_sf"/>
</dbReference>
<dbReference type="PANTHER" id="PTHR43156">
    <property type="entry name" value="STAGE II SPORULATION PROTEIN E-RELATED"/>
    <property type="match status" value="1"/>
</dbReference>
<accession>A0ABQ2HWS1</accession>
<proteinExistence type="predicted"/>
<name>A0ABQ2HWS1_9PSEU</name>
<dbReference type="SUPFAM" id="SSF55785">
    <property type="entry name" value="PYP-like sensor domain (PAS domain)"/>
    <property type="match status" value="1"/>
</dbReference>
<dbReference type="Pfam" id="PF01740">
    <property type="entry name" value="STAS"/>
    <property type="match status" value="1"/>
</dbReference>
<comment type="caution">
    <text evidence="4">The sequence shown here is derived from an EMBL/GenBank/DDBJ whole genome shotgun (WGS) entry which is preliminary data.</text>
</comment>
<dbReference type="CDD" id="cd16936">
    <property type="entry name" value="HATPase_RsbW-like"/>
    <property type="match status" value="1"/>
</dbReference>
<keyword evidence="1" id="KW-0378">Hydrolase</keyword>
<dbReference type="InterPro" id="IPR036457">
    <property type="entry name" value="PPM-type-like_dom_sf"/>
</dbReference>
<reference evidence="5" key="1">
    <citation type="journal article" date="2019" name="Int. J. Syst. Evol. Microbiol.">
        <title>The Global Catalogue of Microorganisms (GCM) 10K type strain sequencing project: providing services to taxonomists for standard genome sequencing and annotation.</title>
        <authorList>
            <consortium name="The Broad Institute Genomics Platform"/>
            <consortium name="The Broad Institute Genome Sequencing Center for Infectious Disease"/>
            <person name="Wu L."/>
            <person name="Ma J."/>
        </authorList>
    </citation>
    <scope>NUCLEOTIDE SEQUENCE [LARGE SCALE GENOMIC DNA]</scope>
    <source>
        <strain evidence="5">CGMCC 4.7319</strain>
    </source>
</reference>